<gene>
    <name evidence="2" type="ORF">LCGC14_2243110</name>
</gene>
<dbReference type="AlphaFoldDB" id="A0A0F9FZT2"/>
<sequence length="182" mass="20482">TEAERFAEAERLNEAADAERAIEPDEPAFGTLGWAVAEYRASPAWQKLAVETRRMYEPFMISLDRIKGRQPVTALTRSAVREVLKGIEAPGRKVHCAAVLKRVLDVARDHDLIQNNPAIQLGLAHSGKRDTIWSDQEIERFLSHCTGTHGAAVALHFRLMEFTAQRPGDCRVMKWQLRRPSG</sequence>
<dbReference type="EMBL" id="LAZR01030416">
    <property type="protein sequence ID" value="KKL56672.1"/>
    <property type="molecule type" value="Genomic_DNA"/>
</dbReference>
<name>A0A0F9FZT2_9ZZZZ</name>
<feature type="non-terminal residue" evidence="2">
    <location>
        <position position="1"/>
    </location>
</feature>
<dbReference type="GO" id="GO:0003677">
    <property type="term" value="F:DNA binding"/>
    <property type="evidence" value="ECO:0007669"/>
    <property type="project" value="UniProtKB-KW"/>
</dbReference>
<evidence type="ECO:0000256" key="1">
    <source>
        <dbReference type="ARBA" id="ARBA00023125"/>
    </source>
</evidence>
<evidence type="ECO:0008006" key="3">
    <source>
        <dbReference type="Google" id="ProtNLM"/>
    </source>
</evidence>
<dbReference type="InterPro" id="IPR010998">
    <property type="entry name" value="Integrase_recombinase_N"/>
</dbReference>
<proteinExistence type="predicted"/>
<comment type="caution">
    <text evidence="2">The sequence shown here is derived from an EMBL/GenBank/DDBJ whole genome shotgun (WGS) entry which is preliminary data.</text>
</comment>
<organism evidence="2">
    <name type="scientific">marine sediment metagenome</name>
    <dbReference type="NCBI Taxonomy" id="412755"/>
    <lineage>
        <taxon>unclassified sequences</taxon>
        <taxon>metagenomes</taxon>
        <taxon>ecological metagenomes</taxon>
    </lineage>
</organism>
<dbReference type="Gene3D" id="1.10.150.130">
    <property type="match status" value="1"/>
</dbReference>
<accession>A0A0F9FZT2</accession>
<protein>
    <recommendedName>
        <fullName evidence="3">Core-binding (CB) domain-containing protein</fullName>
    </recommendedName>
</protein>
<reference evidence="2" key="1">
    <citation type="journal article" date="2015" name="Nature">
        <title>Complex archaea that bridge the gap between prokaryotes and eukaryotes.</title>
        <authorList>
            <person name="Spang A."/>
            <person name="Saw J.H."/>
            <person name="Jorgensen S.L."/>
            <person name="Zaremba-Niedzwiedzka K."/>
            <person name="Martijn J."/>
            <person name="Lind A.E."/>
            <person name="van Eijk R."/>
            <person name="Schleper C."/>
            <person name="Guy L."/>
            <person name="Ettema T.J."/>
        </authorList>
    </citation>
    <scope>NUCLEOTIDE SEQUENCE</scope>
</reference>
<dbReference type="InterPro" id="IPR011010">
    <property type="entry name" value="DNA_brk_join_enz"/>
</dbReference>
<keyword evidence="1" id="KW-0238">DNA-binding</keyword>
<evidence type="ECO:0000313" key="2">
    <source>
        <dbReference type="EMBL" id="KKL56672.1"/>
    </source>
</evidence>
<dbReference type="SUPFAM" id="SSF56349">
    <property type="entry name" value="DNA breaking-rejoining enzymes"/>
    <property type="match status" value="1"/>
</dbReference>